<reference evidence="1 2" key="1">
    <citation type="submission" date="2017-08" db="EMBL/GenBank/DDBJ databases">
        <title>Infants hospitalized years apart are colonized by the same room-sourced microbial strains.</title>
        <authorList>
            <person name="Brooks B."/>
            <person name="Olm M.R."/>
            <person name="Firek B.A."/>
            <person name="Baker R."/>
            <person name="Thomas B.C."/>
            <person name="Morowitz M.J."/>
            <person name="Banfield J.F."/>
        </authorList>
    </citation>
    <scope>NUCLEOTIDE SEQUENCE [LARGE SCALE GENOMIC DNA]</scope>
    <source>
        <strain evidence="1">S2_005_003_R2_41</strain>
    </source>
</reference>
<dbReference type="AlphaFoldDB" id="A0A2W5Q8U3"/>
<name>A0A2W5Q8U3_VARPD</name>
<comment type="caution">
    <text evidence="1">The sequence shown here is derived from an EMBL/GenBank/DDBJ whole genome shotgun (WGS) entry which is preliminary data.</text>
</comment>
<proteinExistence type="predicted"/>
<evidence type="ECO:0000313" key="1">
    <source>
        <dbReference type="EMBL" id="PZQ73826.1"/>
    </source>
</evidence>
<gene>
    <name evidence="1" type="ORF">DI563_13840</name>
</gene>
<accession>A0A2W5Q8U3</accession>
<dbReference type="EMBL" id="QFPP01000163">
    <property type="protein sequence ID" value="PZQ73826.1"/>
    <property type="molecule type" value="Genomic_DNA"/>
</dbReference>
<dbReference type="InterPro" id="IPR021390">
    <property type="entry name" value="DUF3025"/>
</dbReference>
<organism evidence="1 2">
    <name type="scientific">Variovorax paradoxus</name>
    <dbReference type="NCBI Taxonomy" id="34073"/>
    <lineage>
        <taxon>Bacteria</taxon>
        <taxon>Pseudomonadati</taxon>
        <taxon>Pseudomonadota</taxon>
        <taxon>Betaproteobacteria</taxon>
        <taxon>Burkholderiales</taxon>
        <taxon>Comamonadaceae</taxon>
        <taxon>Variovorax</taxon>
    </lineage>
</organism>
<dbReference type="Pfam" id="PF11227">
    <property type="entry name" value="DUF3025"/>
    <property type="match status" value="1"/>
</dbReference>
<sequence length="249" mass="26993">MSLPPVDWTLPGLAPWRVVGAPAWQAAQGKSVAQALDALAPADGPRFVPQAELPAGEAYEAFIFRTGRVPTRDNLHDFFNGLAWLAFPQAKRQLNRLQAAEIARLGIGATRGPLRDALTLFDENGAVLDAPPAVWNALLARDWRRLFVERRALWAQARLRIFGHALMEQLATAPRKGLTAHVLCGPQQAGAVAPDDDAIVEALQPARLAGKPFAPLPVFGVPGWCAANELPVFYDDAAVFRAPRRPPGR</sequence>
<dbReference type="Proteomes" id="UP000249135">
    <property type="component" value="Unassembled WGS sequence"/>
</dbReference>
<evidence type="ECO:0000313" key="2">
    <source>
        <dbReference type="Proteomes" id="UP000249135"/>
    </source>
</evidence>
<protein>
    <submittedName>
        <fullName evidence="1">DUF3025 domain-containing protein</fullName>
    </submittedName>
</protein>